<dbReference type="SUPFAM" id="SSF63817">
    <property type="entry name" value="Sortase"/>
    <property type="match status" value="1"/>
</dbReference>
<feature type="compositionally biased region" description="Low complexity" evidence="2">
    <location>
        <begin position="44"/>
        <end position="56"/>
    </location>
</feature>
<evidence type="ECO:0000313" key="4">
    <source>
        <dbReference type="Proteomes" id="UP000470246"/>
    </source>
</evidence>
<keyword evidence="4" id="KW-1185">Reference proteome</keyword>
<evidence type="ECO:0000313" key="3">
    <source>
        <dbReference type="EMBL" id="NEK59921.1"/>
    </source>
</evidence>
<dbReference type="RefSeq" id="WP_163483294.1">
    <property type="nucleotide sequence ID" value="NZ_JAAGWF010000022.1"/>
</dbReference>
<dbReference type="Pfam" id="PF04203">
    <property type="entry name" value="Sortase"/>
    <property type="match status" value="1"/>
</dbReference>
<proteinExistence type="predicted"/>
<dbReference type="InterPro" id="IPR005754">
    <property type="entry name" value="Sortase"/>
</dbReference>
<comment type="caution">
    <text evidence="3">The sequence shown here is derived from an EMBL/GenBank/DDBJ whole genome shotgun (WGS) entry which is preliminary data.</text>
</comment>
<dbReference type="InterPro" id="IPR042001">
    <property type="entry name" value="Sortase_F"/>
</dbReference>
<feature type="compositionally biased region" description="Pro residues" evidence="2">
    <location>
        <begin position="57"/>
        <end position="71"/>
    </location>
</feature>
<gene>
    <name evidence="3" type="ORF">GCU56_18865</name>
</gene>
<sequence length="220" mass="21991">MNRPRLRHLVLVVAGTVLVGSGLALTRVPPRADAPDIGPPVAAAAAAPELPSETPDAVPPPPPELPPPPPPVAAAPVTVSLPAAPEPVPLVPVGVLASGALQLPERPTVLGWYAAGAVPGDAAGTAVIAGHVDSARYGAGPLEGLLDLGEGDLVEVTDATGDTHRYAVTARTSFAKSALPAELFRADGPPQLALVTCGGAFDERTGNYADNVVVVAVPVT</sequence>
<dbReference type="CDD" id="cd05829">
    <property type="entry name" value="Sortase_F"/>
    <property type="match status" value="1"/>
</dbReference>
<dbReference type="AlphaFoldDB" id="A0A7K3W590"/>
<keyword evidence="1" id="KW-0378">Hydrolase</keyword>
<feature type="region of interest" description="Disordered" evidence="2">
    <location>
        <begin position="44"/>
        <end position="71"/>
    </location>
</feature>
<reference evidence="3 4" key="1">
    <citation type="submission" date="2020-02" db="EMBL/GenBank/DDBJ databases">
        <title>Geodermatophilus sabuli CPCC 205279 I12A-02694.</title>
        <authorList>
            <person name="Jiang Z."/>
        </authorList>
    </citation>
    <scope>NUCLEOTIDE SEQUENCE [LARGE SCALE GENOMIC DNA]</scope>
    <source>
        <strain evidence="3 4">I12A-02694</strain>
    </source>
</reference>
<dbReference type="GO" id="GO:0016787">
    <property type="term" value="F:hydrolase activity"/>
    <property type="evidence" value="ECO:0007669"/>
    <property type="project" value="UniProtKB-KW"/>
</dbReference>
<dbReference type="Proteomes" id="UP000470246">
    <property type="component" value="Unassembled WGS sequence"/>
</dbReference>
<dbReference type="InterPro" id="IPR023365">
    <property type="entry name" value="Sortase_dom-sf"/>
</dbReference>
<evidence type="ECO:0000256" key="1">
    <source>
        <dbReference type="ARBA" id="ARBA00022801"/>
    </source>
</evidence>
<name>A0A7K3W590_9ACTN</name>
<organism evidence="3 4">
    <name type="scientific">Geodermatophilus sabuli</name>
    <dbReference type="NCBI Taxonomy" id="1564158"/>
    <lineage>
        <taxon>Bacteria</taxon>
        <taxon>Bacillati</taxon>
        <taxon>Actinomycetota</taxon>
        <taxon>Actinomycetes</taxon>
        <taxon>Geodermatophilales</taxon>
        <taxon>Geodermatophilaceae</taxon>
        <taxon>Geodermatophilus</taxon>
    </lineage>
</organism>
<dbReference type="EMBL" id="JAAGWF010000022">
    <property type="protein sequence ID" value="NEK59921.1"/>
    <property type="molecule type" value="Genomic_DNA"/>
</dbReference>
<accession>A0A7K3W590</accession>
<protein>
    <submittedName>
        <fullName evidence="3">Class F sortase</fullName>
    </submittedName>
</protein>
<evidence type="ECO:0000256" key="2">
    <source>
        <dbReference type="SAM" id="MobiDB-lite"/>
    </source>
</evidence>
<dbReference type="Gene3D" id="2.40.260.10">
    <property type="entry name" value="Sortase"/>
    <property type="match status" value="1"/>
</dbReference>